<feature type="domain" description="GGDEF" evidence="2">
    <location>
        <begin position="141"/>
        <end position="269"/>
    </location>
</feature>
<feature type="binding site" evidence="1">
    <location>
        <position position="409"/>
    </location>
    <ligand>
        <name>Mn(2+)</name>
        <dbReference type="ChEBI" id="CHEBI:29035"/>
        <label>2</label>
    </ligand>
</feature>
<dbReference type="KEGG" id="fwa:DCMF_16970"/>
<dbReference type="Gene3D" id="3.30.450.20">
    <property type="entry name" value="PAS domain"/>
    <property type="match status" value="1"/>
</dbReference>
<feature type="binding site" evidence="1">
    <location>
        <position position="385"/>
    </location>
    <ligand>
        <name>Mn(2+)</name>
        <dbReference type="ChEBI" id="CHEBI:29035"/>
        <label>2</label>
    </ligand>
</feature>
<accession>A0A3G1L2J1</accession>
<dbReference type="PIRSF" id="PIRSF026583">
    <property type="entry name" value="YybT"/>
    <property type="match status" value="1"/>
</dbReference>
<dbReference type="Pfam" id="PF24898">
    <property type="entry name" value="GGDEF_GdpP"/>
    <property type="match status" value="1"/>
</dbReference>
<proteinExistence type="predicted"/>
<dbReference type="InterPro" id="IPR003156">
    <property type="entry name" value="DHHA1_dom"/>
</dbReference>
<dbReference type="AlphaFoldDB" id="A0A3G1L2J1"/>
<dbReference type="InterPro" id="IPR001667">
    <property type="entry name" value="DDH_dom"/>
</dbReference>
<evidence type="ECO:0000259" key="2">
    <source>
        <dbReference type="PROSITE" id="PS50887"/>
    </source>
</evidence>
<organism evidence="3 4">
    <name type="scientific">Formimonas warabiya</name>
    <dbReference type="NCBI Taxonomy" id="1761012"/>
    <lineage>
        <taxon>Bacteria</taxon>
        <taxon>Bacillati</taxon>
        <taxon>Bacillota</taxon>
        <taxon>Clostridia</taxon>
        <taxon>Eubacteriales</taxon>
        <taxon>Peptococcaceae</taxon>
        <taxon>Candidatus Formimonas</taxon>
    </lineage>
</organism>
<dbReference type="InterPro" id="IPR000160">
    <property type="entry name" value="GGDEF_dom"/>
</dbReference>
<dbReference type="EMBL" id="CP017634">
    <property type="protein sequence ID" value="ATW28685.1"/>
    <property type="molecule type" value="Genomic_DNA"/>
</dbReference>
<dbReference type="PANTHER" id="PTHR47618:SF2">
    <property type="entry name" value="CYCLIC-DI-AMP PHOSPHODIESTERASE GDPP"/>
    <property type="match status" value="1"/>
</dbReference>
<comment type="cofactor">
    <cofactor evidence="1">
        <name>Mn(2+)</name>
        <dbReference type="ChEBI" id="CHEBI:29035"/>
    </cofactor>
    <text evidence="1">For phosphodiesterase activity, probably binds 2 Mn(2+) per subunit.</text>
</comment>
<feature type="binding site" evidence="1">
    <location>
        <position position="316"/>
    </location>
    <ligand>
        <name>Mn(2+)</name>
        <dbReference type="ChEBI" id="CHEBI:29035"/>
        <label>1</label>
    </ligand>
</feature>
<dbReference type="InterPro" id="IPR051319">
    <property type="entry name" value="Oligoribo/pAp-PDE_c-di-AMP_PDE"/>
</dbReference>
<feature type="binding site" evidence="1">
    <location>
        <position position="385"/>
    </location>
    <ligand>
        <name>Mn(2+)</name>
        <dbReference type="ChEBI" id="CHEBI:29035"/>
        <label>1</label>
    </ligand>
</feature>
<dbReference type="Pfam" id="PF02272">
    <property type="entry name" value="DHHA1"/>
    <property type="match status" value="1"/>
</dbReference>
<feature type="binding site" evidence="1">
    <location>
        <position position="318"/>
    </location>
    <ligand>
        <name>Mn(2+)</name>
        <dbReference type="ChEBI" id="CHEBI:29035"/>
        <label>2</label>
    </ligand>
</feature>
<feature type="binding site" evidence="1">
    <location>
        <position position="312"/>
    </location>
    <ligand>
        <name>Mn(2+)</name>
        <dbReference type="ChEBI" id="CHEBI:29035"/>
        <label>1</label>
    </ligand>
</feature>
<dbReference type="InterPro" id="IPR014528">
    <property type="entry name" value="GdpP/PdeA"/>
</dbReference>
<keyword evidence="4" id="KW-1185">Reference proteome</keyword>
<dbReference type="SMART" id="SM00267">
    <property type="entry name" value="GGDEF"/>
    <property type="match status" value="1"/>
</dbReference>
<dbReference type="PANTHER" id="PTHR47618">
    <property type="entry name" value="BIFUNCTIONAL OLIGORIBONUCLEASE AND PAP PHOSPHATASE NRNA"/>
    <property type="match status" value="1"/>
</dbReference>
<dbReference type="PROSITE" id="PS50887">
    <property type="entry name" value="GGDEF"/>
    <property type="match status" value="1"/>
</dbReference>
<dbReference type="SUPFAM" id="SSF64182">
    <property type="entry name" value="DHH phosphoesterases"/>
    <property type="match status" value="1"/>
</dbReference>
<protein>
    <recommendedName>
        <fullName evidence="2">GGDEF domain-containing protein</fullName>
    </recommendedName>
</protein>
<dbReference type="FunFam" id="3.90.1640.10:FF:000002">
    <property type="entry name" value="Cyclic-di-AMP phosphodiesterase"/>
    <property type="match status" value="1"/>
</dbReference>
<feature type="binding site" evidence="1">
    <location>
        <position position="464"/>
    </location>
    <ligand>
        <name>Mn(2+)</name>
        <dbReference type="ChEBI" id="CHEBI:29035"/>
        <label>2</label>
    </ligand>
</feature>
<keyword evidence="1" id="KW-0479">Metal-binding</keyword>
<dbReference type="GO" id="GO:0003676">
    <property type="term" value="F:nucleic acid binding"/>
    <property type="evidence" value="ECO:0007669"/>
    <property type="project" value="InterPro"/>
</dbReference>
<evidence type="ECO:0000313" key="4">
    <source>
        <dbReference type="Proteomes" id="UP000323521"/>
    </source>
</evidence>
<dbReference type="Gene3D" id="3.10.310.30">
    <property type="match status" value="1"/>
</dbReference>
<sequence>MMMLFLGLLLVVFALYAVQRRTWLKKEEKLFQKIDIVTEELLDYIPVGIAVVDEKATLLWYNSFFGRILGREDIKGNIGYLLPELAVHRHPWFSQEKTIQITLKEKIFRVESRRLKNGSGFVLSFEDITERVNIDQHRQEDRPVIGLIQIDNFSETVQDVEEEKRPLLLAEIDKVLAEWAVKMEGILRKYAEDRYLLVISQEALRESQKSRFDIMDRMREINLGNKIPLTLSMGIGTGEETIMDLSRLAHGGLELALGRGGDQAVVKWADRVLFYGGKSNVVEKKTKVRARVVAYTLRHYIQQASNVIVMGHEGSDLDSAGASLGVAKIALNYEKQVHVVLDNSSGTLDRLLEIMEDYPEYTRRIFSGREALQAANKDTLLVICDTHKPSLLIEPAVLGKVGRTILIDHHRRAEEFINEAQLVYVEPYASSTCELVTEILQYLGEEVTLDSLVASVLLAGIVVDTKNFIFQTGVRTFEAAGFLRRAGAEAHLIRKLLQDDFDTVLERARVIQSSEILYGRIAVAILDRIVPHHTIIAAQTADILLSIENIKASFVLYAVPEGVHISGRSSGEINVQVLLERLGGGGHLTVAGAQLKGIGIPEAKEKLNTVLKEYLEENSGVI</sequence>
<reference evidence="3 4" key="1">
    <citation type="submission" date="2016-10" db="EMBL/GenBank/DDBJ databases">
        <title>Complete Genome Sequence of Peptococcaceae strain DCMF.</title>
        <authorList>
            <person name="Edwards R.J."/>
            <person name="Holland S.I."/>
            <person name="Deshpande N.P."/>
            <person name="Wong Y.K."/>
            <person name="Ertan H."/>
            <person name="Manefield M."/>
            <person name="Russell T.L."/>
            <person name="Lee M.J."/>
        </authorList>
    </citation>
    <scope>NUCLEOTIDE SEQUENCE [LARGE SCALE GENOMIC DNA]</scope>
    <source>
        <strain evidence="3 4">DCMF</strain>
    </source>
</reference>
<gene>
    <name evidence="3" type="ORF">DCMF_16970</name>
</gene>
<dbReference type="InterPro" id="IPR035965">
    <property type="entry name" value="PAS-like_dom_sf"/>
</dbReference>
<dbReference type="Pfam" id="PF01368">
    <property type="entry name" value="DHH"/>
    <property type="match status" value="1"/>
</dbReference>
<dbReference type="GO" id="GO:0046872">
    <property type="term" value="F:metal ion binding"/>
    <property type="evidence" value="ECO:0007669"/>
    <property type="project" value="UniProtKB-KW"/>
</dbReference>
<dbReference type="Proteomes" id="UP000323521">
    <property type="component" value="Chromosome"/>
</dbReference>
<name>A0A3G1L2J1_FORW1</name>
<dbReference type="SUPFAM" id="SSF55785">
    <property type="entry name" value="PYP-like sensor domain (PAS domain)"/>
    <property type="match status" value="1"/>
</dbReference>
<evidence type="ECO:0000256" key="1">
    <source>
        <dbReference type="PIRSR" id="PIRSR026583-50"/>
    </source>
</evidence>
<dbReference type="InterPro" id="IPR038763">
    <property type="entry name" value="DHH_sf"/>
</dbReference>
<keyword evidence="1" id="KW-0464">Manganese</keyword>
<evidence type="ECO:0000313" key="3">
    <source>
        <dbReference type="EMBL" id="ATW28685.1"/>
    </source>
</evidence>
<dbReference type="Gene3D" id="3.90.1640.10">
    <property type="entry name" value="inorganic pyrophosphatase (n-terminal core)"/>
    <property type="match status" value="1"/>
</dbReference>